<comment type="caution">
    <text evidence="1">The sequence shown here is derived from an EMBL/GenBank/DDBJ whole genome shotgun (WGS) entry which is preliminary data.</text>
</comment>
<evidence type="ECO:0000313" key="1">
    <source>
        <dbReference type="EMBL" id="MEQ2212987.1"/>
    </source>
</evidence>
<proteinExistence type="predicted"/>
<gene>
    <name evidence="1" type="ORF">XENOCAPTIV_007828</name>
</gene>
<sequence>MSPFLCSGSHQAQRDCQPSALNCFVEAMSQCVPPIPIRPCVLKYLGKTHNLWLRSTLMLEQQAFEKGLSLHTKPKQSTEFYEQESITPPQQVRFHYFFILEFRAQESYEKAMEKARKEHERSNVSPAIFPEYQLWEDHWIR</sequence>
<reference evidence="1 2" key="1">
    <citation type="submission" date="2021-06" db="EMBL/GenBank/DDBJ databases">
        <authorList>
            <person name="Palmer J.M."/>
        </authorList>
    </citation>
    <scope>NUCLEOTIDE SEQUENCE [LARGE SCALE GENOMIC DNA]</scope>
    <source>
        <strain evidence="1 2">XC_2019</strain>
        <tissue evidence="1">Muscle</tissue>
    </source>
</reference>
<name>A0ABV0RXH9_9TELE</name>
<evidence type="ECO:0000313" key="2">
    <source>
        <dbReference type="Proteomes" id="UP001434883"/>
    </source>
</evidence>
<keyword evidence="2" id="KW-1185">Reference proteome</keyword>
<dbReference type="EMBL" id="JAHRIN010060716">
    <property type="protein sequence ID" value="MEQ2212987.1"/>
    <property type="molecule type" value="Genomic_DNA"/>
</dbReference>
<organism evidence="1 2">
    <name type="scientific">Xenoophorus captivus</name>
    <dbReference type="NCBI Taxonomy" id="1517983"/>
    <lineage>
        <taxon>Eukaryota</taxon>
        <taxon>Metazoa</taxon>
        <taxon>Chordata</taxon>
        <taxon>Craniata</taxon>
        <taxon>Vertebrata</taxon>
        <taxon>Euteleostomi</taxon>
        <taxon>Actinopterygii</taxon>
        <taxon>Neopterygii</taxon>
        <taxon>Teleostei</taxon>
        <taxon>Neoteleostei</taxon>
        <taxon>Acanthomorphata</taxon>
        <taxon>Ovalentaria</taxon>
        <taxon>Atherinomorphae</taxon>
        <taxon>Cyprinodontiformes</taxon>
        <taxon>Goodeidae</taxon>
        <taxon>Xenoophorus</taxon>
    </lineage>
</organism>
<dbReference type="Proteomes" id="UP001434883">
    <property type="component" value="Unassembled WGS sequence"/>
</dbReference>
<accession>A0ABV0RXH9</accession>
<protein>
    <submittedName>
        <fullName evidence="1">Uncharacterized protein</fullName>
    </submittedName>
</protein>